<dbReference type="EMBL" id="LNQL01000003">
    <property type="protein sequence ID" value="KSU48751.1"/>
    <property type="molecule type" value="Genomic_DNA"/>
</dbReference>
<comment type="caution">
    <text evidence="1">The sequence shown here is derived from an EMBL/GenBank/DDBJ whole genome shotgun (WGS) entry which is preliminary data.</text>
</comment>
<name>A0A0V8GF02_9BACL</name>
<organism evidence="1 2">
    <name type="scientific">Exiguobacterium indicum</name>
    <dbReference type="NCBI Taxonomy" id="296995"/>
    <lineage>
        <taxon>Bacteria</taxon>
        <taxon>Bacillati</taxon>
        <taxon>Bacillota</taxon>
        <taxon>Bacilli</taxon>
        <taxon>Bacillales</taxon>
        <taxon>Bacillales Family XII. Incertae Sedis</taxon>
        <taxon>Exiguobacterium</taxon>
    </lineage>
</organism>
<dbReference type="GeneID" id="90837694"/>
<evidence type="ECO:0000313" key="2">
    <source>
        <dbReference type="Proteomes" id="UP000053797"/>
    </source>
</evidence>
<reference evidence="1 2" key="1">
    <citation type="journal article" date="2015" name="Int. J. Syst. Evol. Microbiol.">
        <title>Exiguobacterium enclense sp. nov., isolated from sediment.</title>
        <authorList>
            <person name="Dastager S.G."/>
            <person name="Mawlankar R."/>
            <person name="Sonalkar V.V."/>
            <person name="Thorat M.N."/>
            <person name="Mual P."/>
            <person name="Verma A."/>
            <person name="Krishnamurthi S."/>
            <person name="Tang S.K."/>
            <person name="Li W.J."/>
        </authorList>
    </citation>
    <scope>NUCLEOTIDE SEQUENCE [LARGE SCALE GENOMIC DNA]</scope>
    <source>
        <strain evidence="1 2">NIO-1109</strain>
    </source>
</reference>
<dbReference type="AlphaFoldDB" id="A0A0V8GF02"/>
<gene>
    <name evidence="1" type="ORF">AS033_10500</name>
</gene>
<dbReference type="OrthoDB" id="2356397at2"/>
<dbReference type="Proteomes" id="UP000053797">
    <property type="component" value="Unassembled WGS sequence"/>
</dbReference>
<evidence type="ECO:0000313" key="1">
    <source>
        <dbReference type="EMBL" id="KSU48751.1"/>
    </source>
</evidence>
<protein>
    <submittedName>
        <fullName evidence="1">Uncharacterized protein</fullName>
    </submittedName>
</protein>
<dbReference type="RefSeq" id="WP_058265474.1">
    <property type="nucleotide sequence ID" value="NZ_FMYN01000003.1"/>
</dbReference>
<sequence length="75" mass="9146">MKQELQREREPSIEARLARHFAAQKKYLRRQEEAIDQRDKELARLLFEENRAAYQRAYHELYGSHPYIEVNEDGR</sequence>
<accession>A0A0V8GF02</accession>
<proteinExistence type="predicted"/>